<name>A0A8J4D4K5_9CHLO</name>
<reference evidence="2" key="1">
    <citation type="journal article" date="2021" name="Proc. Natl. Acad. Sci. U.S.A.">
        <title>Three genomes in the algal genus Volvox reveal the fate of a haploid sex-determining region after a transition to homothallism.</title>
        <authorList>
            <person name="Yamamoto K."/>
            <person name="Hamaji T."/>
            <person name="Kawai-Toyooka H."/>
            <person name="Matsuzaki R."/>
            <person name="Takahashi F."/>
            <person name="Nishimura Y."/>
            <person name="Kawachi M."/>
            <person name="Noguchi H."/>
            <person name="Minakuchi Y."/>
            <person name="Umen J.G."/>
            <person name="Toyoda A."/>
            <person name="Nozaki H."/>
        </authorList>
    </citation>
    <scope>NUCLEOTIDE SEQUENCE</scope>
    <source>
        <strain evidence="2">NIES-3785</strain>
    </source>
</reference>
<comment type="caution">
    <text evidence="2">The sequence shown here is derived from an EMBL/GenBank/DDBJ whole genome shotgun (WGS) entry which is preliminary data.</text>
</comment>
<evidence type="ECO:0000313" key="2">
    <source>
        <dbReference type="EMBL" id="GIL95534.1"/>
    </source>
</evidence>
<sequence length="121" mass="12460">MSAQGASAGADPEDSAAQLTCTLGAVPPAPTRMRRTQPRPSTAEVSPRSATCSPVATVRAISARSCNMVGTAMNALTLCRAMILRADAGSNLGMNTCVHPAMSAANAEERPPMWESGARCK</sequence>
<gene>
    <name evidence="2" type="ORF">Vretimale_1546</name>
</gene>
<proteinExistence type="predicted"/>
<feature type="compositionally biased region" description="Polar residues" evidence="1">
    <location>
        <begin position="38"/>
        <end position="51"/>
    </location>
</feature>
<feature type="region of interest" description="Disordered" evidence="1">
    <location>
        <begin position="1"/>
        <end position="51"/>
    </location>
</feature>
<evidence type="ECO:0000313" key="3">
    <source>
        <dbReference type="Proteomes" id="UP000722791"/>
    </source>
</evidence>
<protein>
    <submittedName>
        <fullName evidence="2">Uncharacterized protein</fullName>
    </submittedName>
</protein>
<organism evidence="2 3">
    <name type="scientific">Volvox reticuliferus</name>
    <dbReference type="NCBI Taxonomy" id="1737510"/>
    <lineage>
        <taxon>Eukaryota</taxon>
        <taxon>Viridiplantae</taxon>
        <taxon>Chlorophyta</taxon>
        <taxon>core chlorophytes</taxon>
        <taxon>Chlorophyceae</taxon>
        <taxon>CS clade</taxon>
        <taxon>Chlamydomonadales</taxon>
        <taxon>Volvocaceae</taxon>
        <taxon>Volvox</taxon>
    </lineage>
</organism>
<dbReference type="Proteomes" id="UP000722791">
    <property type="component" value="Unassembled WGS sequence"/>
</dbReference>
<dbReference type="AlphaFoldDB" id="A0A8J4D4K5"/>
<accession>A0A8J4D4K5</accession>
<evidence type="ECO:0000256" key="1">
    <source>
        <dbReference type="SAM" id="MobiDB-lite"/>
    </source>
</evidence>
<dbReference type="EMBL" id="BNCQ01000002">
    <property type="protein sequence ID" value="GIL95534.1"/>
    <property type="molecule type" value="Genomic_DNA"/>
</dbReference>